<keyword evidence="1" id="KW-0378">Hydrolase</keyword>
<reference evidence="4" key="1">
    <citation type="submission" date="2019-11" db="EMBL/GenBank/DDBJ databases">
        <authorList>
            <person name="Kojima H."/>
        </authorList>
    </citation>
    <scope>NUCLEOTIDE SEQUENCE</scope>
    <source>
        <strain evidence="4">H1576</strain>
    </source>
</reference>
<dbReference type="PANTHER" id="PTHR30005">
    <property type="entry name" value="EXOPOLYPHOSPHATASE"/>
    <property type="match status" value="1"/>
</dbReference>
<evidence type="ECO:0000313" key="4">
    <source>
        <dbReference type="EMBL" id="QSZ41278.1"/>
    </source>
</evidence>
<dbReference type="SUPFAM" id="SSF53067">
    <property type="entry name" value="Actin-like ATPase domain"/>
    <property type="match status" value="2"/>
</dbReference>
<organism evidence="4 5">
    <name type="scientific">Sulfurimonas aquatica</name>
    <dbReference type="NCBI Taxonomy" id="2672570"/>
    <lineage>
        <taxon>Bacteria</taxon>
        <taxon>Pseudomonadati</taxon>
        <taxon>Campylobacterota</taxon>
        <taxon>Epsilonproteobacteria</taxon>
        <taxon>Campylobacterales</taxon>
        <taxon>Sulfurimonadaceae</taxon>
        <taxon>Sulfurimonas</taxon>
    </lineage>
</organism>
<dbReference type="GO" id="GO:0016462">
    <property type="term" value="F:pyrophosphatase activity"/>
    <property type="evidence" value="ECO:0007669"/>
    <property type="project" value="TreeGrafter"/>
</dbReference>
<dbReference type="AlphaFoldDB" id="A0A975AZA5"/>
<proteinExistence type="predicted"/>
<name>A0A975AZA5_9BACT</name>
<dbReference type="InterPro" id="IPR043129">
    <property type="entry name" value="ATPase_NBD"/>
</dbReference>
<dbReference type="CDD" id="cd24052">
    <property type="entry name" value="ASKHA_NBD_HpPPX-GppA-like"/>
    <property type="match status" value="1"/>
</dbReference>
<dbReference type="PIRSF" id="PIRSF001267">
    <property type="entry name" value="Pyrophosphatase_GppA_Ppx"/>
    <property type="match status" value="1"/>
</dbReference>
<reference evidence="4" key="2">
    <citation type="submission" date="2021-04" db="EMBL/GenBank/DDBJ databases">
        <title>Isolation and characterization of a novel species of the genus Sulfurimonas.</title>
        <authorList>
            <person name="Fukui M."/>
        </authorList>
    </citation>
    <scope>NUCLEOTIDE SEQUENCE</scope>
    <source>
        <strain evidence="4">H1576</strain>
    </source>
</reference>
<dbReference type="InterPro" id="IPR030673">
    <property type="entry name" value="PyroPPase_GppA_Ppx"/>
</dbReference>
<dbReference type="EMBL" id="CP046072">
    <property type="protein sequence ID" value="QSZ41278.1"/>
    <property type="molecule type" value="Genomic_DNA"/>
</dbReference>
<dbReference type="InterPro" id="IPR003695">
    <property type="entry name" value="Ppx_GppA_N"/>
</dbReference>
<protein>
    <submittedName>
        <fullName evidence="4">Ppx/GppA family phosphatase</fullName>
    </submittedName>
</protein>
<dbReference type="SUPFAM" id="SSF109604">
    <property type="entry name" value="HD-domain/PDEase-like"/>
    <property type="match status" value="1"/>
</dbReference>
<dbReference type="Pfam" id="PF21447">
    <property type="entry name" value="Ppx-GppA_III"/>
    <property type="match status" value="1"/>
</dbReference>
<dbReference type="Pfam" id="PF02541">
    <property type="entry name" value="Ppx-GppA"/>
    <property type="match status" value="1"/>
</dbReference>
<dbReference type="InterPro" id="IPR050273">
    <property type="entry name" value="GppA/Ppx_hydrolase"/>
</dbReference>
<dbReference type="RefSeq" id="WP_207562557.1">
    <property type="nucleotide sequence ID" value="NZ_CP046072.1"/>
</dbReference>
<evidence type="ECO:0000259" key="2">
    <source>
        <dbReference type="Pfam" id="PF02541"/>
    </source>
</evidence>
<gene>
    <name evidence="4" type="ORF">GJV85_03860</name>
</gene>
<evidence type="ECO:0000256" key="1">
    <source>
        <dbReference type="ARBA" id="ARBA00022801"/>
    </source>
</evidence>
<feature type="domain" description="Ppx/GppA phosphatase C-terminal" evidence="3">
    <location>
        <begin position="321"/>
        <end position="448"/>
    </location>
</feature>
<accession>A0A975AZA5</accession>
<keyword evidence="5" id="KW-1185">Reference proteome</keyword>
<dbReference type="Gene3D" id="3.30.420.40">
    <property type="match status" value="1"/>
</dbReference>
<evidence type="ECO:0000259" key="3">
    <source>
        <dbReference type="Pfam" id="PF21447"/>
    </source>
</evidence>
<evidence type="ECO:0000313" key="5">
    <source>
        <dbReference type="Proteomes" id="UP000671852"/>
    </source>
</evidence>
<dbReference type="Gene3D" id="1.10.3210.10">
    <property type="entry name" value="Hypothetical protein af1432"/>
    <property type="match status" value="1"/>
</dbReference>
<sequence length="490" mass="55257">MAKRVAVIDIGSNSVRMVVYEKTSRYAFHQLHEEKSKVRISENAYKDNGNLQEIPMQRAFNALADFIKISESFNARKLLCVATSALRDAPNQQDFLREVKKKLKLNIKIISGEKEAYFGAIACANLLPKQSNAMSIDIGGGSTEISAIDKDSVSNTISLKLGTVRLKELYFDNDDIDGAIEYIDAQLSLISDFDISTLIGIGGTFRAISSAILQSQNYPLDKIHAYEYSLETFSEYIEKILDTKSSNELSALGIKNNRLDVIKPGTLILQRVIKKFNIHKVITSGVGVREGVYLSDLLRNSKHKFPHNYNTSIKYLIDSHVQDKAFSILLNSLSKKLFDLTKETLSLDESYRYELGIAAKLYPTGSNIHFYSQNKHTYYLIQSALEYGFTHKNITLIATLTKYAKNRLPTTSHLQKYAQLLPAEHITKALSYLLSLSIALLSHRPRNIDFQMKIEDGTIIIDSKDKLYIAEDAVKKLECSHETLRVVFNS</sequence>
<dbReference type="InterPro" id="IPR048950">
    <property type="entry name" value="Ppx_GppA_C"/>
</dbReference>
<dbReference type="KEGG" id="saqt:GJV85_03860"/>
<dbReference type="Proteomes" id="UP000671852">
    <property type="component" value="Chromosome"/>
</dbReference>
<dbReference type="PANTHER" id="PTHR30005:SF0">
    <property type="entry name" value="RETROGRADE REGULATION PROTEIN 2"/>
    <property type="match status" value="1"/>
</dbReference>
<feature type="domain" description="Ppx/GppA phosphatase N-terminal" evidence="2">
    <location>
        <begin position="18"/>
        <end position="299"/>
    </location>
</feature>
<dbReference type="Gene3D" id="3.30.420.150">
    <property type="entry name" value="Exopolyphosphatase. Domain 2"/>
    <property type="match status" value="1"/>
</dbReference>